<comment type="caution">
    <text evidence="7">The sequence shown here is derived from an EMBL/GenBank/DDBJ whole genome shotgun (WGS) entry which is preliminary data.</text>
</comment>
<sequence>MIIALADGLAMLVGILLVFGFGKGLIDVAANAQGVRIEQSYSGQIMGSFHALFSGGGLVGAGLGAVATSLDLSVQTHFMLVGASFLTIGVVASLWLFPKDPDTDTGPTVTLPSRKLIGFCAIGFCALFIEGVGNDWSAVFLETSAHASATIAALGFAAFSLTMMVGRFLADWIVDWVGPTQFIRLTAAVAATGVAVTLLAHPVLSLIGFGILGLGLAGIMPVALSLAGNFDPDSPTEPAIAAVSTAGYAGFAVGPVAIGLIAETTSLRTAFVPALGLAVLIVVFSGIVPTITRAPRDSETTA</sequence>
<dbReference type="PANTHER" id="PTHR23514:SF13">
    <property type="entry name" value="INNER MEMBRANE PROTEIN YBJJ"/>
    <property type="match status" value="1"/>
</dbReference>
<evidence type="ECO:0000313" key="7">
    <source>
        <dbReference type="EMBL" id="ELY96070.1"/>
    </source>
</evidence>
<keyword evidence="3 5" id="KW-1133">Transmembrane helix</keyword>
<evidence type="ECO:0000256" key="1">
    <source>
        <dbReference type="ARBA" id="ARBA00004141"/>
    </source>
</evidence>
<comment type="subcellular location">
    <subcellularLocation>
        <location evidence="1">Membrane</location>
        <topology evidence="1">Multi-pass membrane protein</topology>
    </subcellularLocation>
</comment>
<feature type="transmembrane region" description="Helical" evidence="5">
    <location>
        <begin position="239"/>
        <end position="261"/>
    </location>
</feature>
<feature type="transmembrane region" description="Helical" evidence="5">
    <location>
        <begin position="206"/>
        <end position="227"/>
    </location>
</feature>
<keyword evidence="8" id="KW-1185">Reference proteome</keyword>
<proteinExistence type="predicted"/>
<accession>M0ABG2</accession>
<dbReference type="Proteomes" id="UP000011648">
    <property type="component" value="Unassembled WGS sequence"/>
</dbReference>
<feature type="domain" description="Major facilitator superfamily (MFS) profile" evidence="6">
    <location>
        <begin position="57"/>
        <end position="302"/>
    </location>
</feature>
<keyword evidence="4 5" id="KW-0472">Membrane</keyword>
<feature type="transmembrane region" description="Helical" evidence="5">
    <location>
        <begin position="182"/>
        <end position="200"/>
    </location>
</feature>
<evidence type="ECO:0000256" key="3">
    <source>
        <dbReference type="ARBA" id="ARBA00022989"/>
    </source>
</evidence>
<gene>
    <name evidence="7" type="ORF">C484_02224</name>
</gene>
<feature type="transmembrane region" description="Helical" evidence="5">
    <location>
        <begin position="6"/>
        <end position="26"/>
    </location>
</feature>
<evidence type="ECO:0000313" key="8">
    <source>
        <dbReference type="Proteomes" id="UP000011648"/>
    </source>
</evidence>
<dbReference type="PATRIC" id="fig|1230458.4.peg.435"/>
<dbReference type="EMBL" id="AOIL01000011">
    <property type="protein sequence ID" value="ELY96070.1"/>
    <property type="molecule type" value="Genomic_DNA"/>
</dbReference>
<dbReference type="InterPro" id="IPR036259">
    <property type="entry name" value="MFS_trans_sf"/>
</dbReference>
<dbReference type="CDD" id="cd17393">
    <property type="entry name" value="MFS_MosC_like"/>
    <property type="match status" value="1"/>
</dbReference>
<feature type="transmembrane region" description="Helical" evidence="5">
    <location>
        <begin position="267"/>
        <end position="288"/>
    </location>
</feature>
<dbReference type="Pfam" id="PF07690">
    <property type="entry name" value="MFS_1"/>
    <property type="match status" value="1"/>
</dbReference>
<dbReference type="InterPro" id="IPR011701">
    <property type="entry name" value="MFS"/>
</dbReference>
<dbReference type="InterPro" id="IPR051788">
    <property type="entry name" value="MFS_Transporter"/>
</dbReference>
<dbReference type="SUPFAM" id="SSF103473">
    <property type="entry name" value="MFS general substrate transporter"/>
    <property type="match status" value="1"/>
</dbReference>
<dbReference type="InterPro" id="IPR020846">
    <property type="entry name" value="MFS_dom"/>
</dbReference>
<feature type="transmembrane region" description="Helical" evidence="5">
    <location>
        <begin position="145"/>
        <end position="170"/>
    </location>
</feature>
<evidence type="ECO:0000259" key="6">
    <source>
        <dbReference type="PROSITE" id="PS50850"/>
    </source>
</evidence>
<feature type="transmembrane region" description="Helical" evidence="5">
    <location>
        <begin position="116"/>
        <end position="133"/>
    </location>
</feature>
<evidence type="ECO:0000256" key="2">
    <source>
        <dbReference type="ARBA" id="ARBA00022692"/>
    </source>
</evidence>
<evidence type="ECO:0000256" key="5">
    <source>
        <dbReference type="SAM" id="Phobius"/>
    </source>
</evidence>
<dbReference type="PANTHER" id="PTHR23514">
    <property type="entry name" value="BYPASS OF STOP CODON PROTEIN 6"/>
    <property type="match status" value="1"/>
</dbReference>
<dbReference type="AlphaFoldDB" id="M0ABG2"/>
<evidence type="ECO:0000256" key="4">
    <source>
        <dbReference type="ARBA" id="ARBA00023136"/>
    </source>
</evidence>
<dbReference type="GO" id="GO:0016020">
    <property type="term" value="C:membrane"/>
    <property type="evidence" value="ECO:0007669"/>
    <property type="project" value="UniProtKB-SubCell"/>
</dbReference>
<feature type="transmembrane region" description="Helical" evidence="5">
    <location>
        <begin position="76"/>
        <end position="96"/>
    </location>
</feature>
<name>M0ABG2_9EURY</name>
<keyword evidence="2 5" id="KW-0812">Transmembrane</keyword>
<dbReference type="PROSITE" id="PS50850">
    <property type="entry name" value="MFS"/>
    <property type="match status" value="1"/>
</dbReference>
<reference evidence="7 8" key="1">
    <citation type="journal article" date="2014" name="PLoS Genet.">
        <title>Phylogenetically driven sequencing of extremely halophilic archaea reveals strategies for static and dynamic osmo-response.</title>
        <authorList>
            <person name="Becker E.A."/>
            <person name="Seitzer P.M."/>
            <person name="Tritt A."/>
            <person name="Larsen D."/>
            <person name="Krusor M."/>
            <person name="Yao A.I."/>
            <person name="Wu D."/>
            <person name="Madern D."/>
            <person name="Eisen J.A."/>
            <person name="Darling A.E."/>
            <person name="Facciotti M.T."/>
        </authorList>
    </citation>
    <scope>NUCLEOTIDE SEQUENCE [LARGE SCALE GENOMIC DNA]</scope>
    <source>
        <strain evidence="7 8">DSM 12281</strain>
    </source>
</reference>
<feature type="transmembrane region" description="Helical" evidence="5">
    <location>
        <begin position="47"/>
        <end position="70"/>
    </location>
</feature>
<dbReference type="Gene3D" id="1.20.1250.20">
    <property type="entry name" value="MFS general substrate transporter like domains"/>
    <property type="match status" value="2"/>
</dbReference>
<dbReference type="GO" id="GO:0022857">
    <property type="term" value="F:transmembrane transporter activity"/>
    <property type="evidence" value="ECO:0007669"/>
    <property type="project" value="InterPro"/>
</dbReference>
<protein>
    <submittedName>
        <fullName evidence="7">Integral membrane transport protein</fullName>
    </submittedName>
</protein>
<organism evidence="7 8">
    <name type="scientific">Natrialba taiwanensis DSM 12281</name>
    <dbReference type="NCBI Taxonomy" id="1230458"/>
    <lineage>
        <taxon>Archaea</taxon>
        <taxon>Methanobacteriati</taxon>
        <taxon>Methanobacteriota</taxon>
        <taxon>Stenosarchaea group</taxon>
        <taxon>Halobacteria</taxon>
        <taxon>Halobacteriales</taxon>
        <taxon>Natrialbaceae</taxon>
        <taxon>Natrialba</taxon>
    </lineage>
</organism>